<proteinExistence type="predicted"/>
<dbReference type="AlphaFoldDB" id="A0A918X232"/>
<dbReference type="Proteomes" id="UP000638353">
    <property type="component" value="Unassembled WGS sequence"/>
</dbReference>
<comment type="caution">
    <text evidence="2">The sequence shown here is derived from an EMBL/GenBank/DDBJ whole genome shotgun (WGS) entry which is preliminary data.</text>
</comment>
<reference evidence="2" key="1">
    <citation type="journal article" date="2014" name="Int. J. Syst. Evol. Microbiol.">
        <title>Complete genome sequence of Corynebacterium casei LMG S-19264T (=DSM 44701T), isolated from a smear-ripened cheese.</title>
        <authorList>
            <consortium name="US DOE Joint Genome Institute (JGI-PGF)"/>
            <person name="Walter F."/>
            <person name="Albersmeier A."/>
            <person name="Kalinowski J."/>
            <person name="Ruckert C."/>
        </authorList>
    </citation>
    <scope>NUCLEOTIDE SEQUENCE</scope>
    <source>
        <strain evidence="2">JCM 4637</strain>
    </source>
</reference>
<dbReference type="RefSeq" id="WP_229898219.1">
    <property type="nucleotide sequence ID" value="NZ_BMVC01000011.1"/>
</dbReference>
<feature type="domain" description="STAS" evidence="1">
    <location>
        <begin position="28"/>
        <end position="125"/>
    </location>
</feature>
<evidence type="ECO:0000313" key="2">
    <source>
        <dbReference type="EMBL" id="GHD04410.1"/>
    </source>
</evidence>
<sequence length="125" mass="13856">MTTMPSHPIRPNPLHFTADPEGAHTLRLTLHGDLDYDQAELLLDVVREELAERPELRTLRLDCAELAAVDSMGLSVLLMVHRVTTAADVRLHLDGRTPALERLLQITGTLDHFTGRGAEQISETS</sequence>
<name>A0A918X232_9ACTN</name>
<gene>
    <name evidence="2" type="ORF">GCM10010334_53180</name>
</gene>
<reference evidence="2" key="2">
    <citation type="submission" date="2020-09" db="EMBL/GenBank/DDBJ databases">
        <authorList>
            <person name="Sun Q."/>
            <person name="Ohkuma M."/>
        </authorList>
    </citation>
    <scope>NUCLEOTIDE SEQUENCE</scope>
    <source>
        <strain evidence="2">JCM 4637</strain>
    </source>
</reference>
<dbReference type="InterPro" id="IPR058548">
    <property type="entry name" value="MlaB-like_STAS"/>
</dbReference>
<dbReference type="PROSITE" id="PS50801">
    <property type="entry name" value="STAS"/>
    <property type="match status" value="1"/>
</dbReference>
<protein>
    <submittedName>
        <fullName evidence="2">Sulfate transporter</fullName>
    </submittedName>
</protein>
<evidence type="ECO:0000259" key="1">
    <source>
        <dbReference type="PROSITE" id="PS50801"/>
    </source>
</evidence>
<organism evidence="2 3">
    <name type="scientific">Streptomyces finlayi</name>
    <dbReference type="NCBI Taxonomy" id="67296"/>
    <lineage>
        <taxon>Bacteria</taxon>
        <taxon>Bacillati</taxon>
        <taxon>Actinomycetota</taxon>
        <taxon>Actinomycetes</taxon>
        <taxon>Kitasatosporales</taxon>
        <taxon>Streptomycetaceae</taxon>
        <taxon>Streptomyces</taxon>
    </lineage>
</organism>
<dbReference type="CDD" id="cd07043">
    <property type="entry name" value="STAS_anti-anti-sigma_factors"/>
    <property type="match status" value="1"/>
</dbReference>
<accession>A0A918X232</accession>
<dbReference type="Gene3D" id="3.30.750.24">
    <property type="entry name" value="STAS domain"/>
    <property type="match status" value="1"/>
</dbReference>
<evidence type="ECO:0000313" key="3">
    <source>
        <dbReference type="Proteomes" id="UP000638353"/>
    </source>
</evidence>
<dbReference type="EMBL" id="BMVC01000011">
    <property type="protein sequence ID" value="GHD04410.1"/>
    <property type="molecule type" value="Genomic_DNA"/>
</dbReference>
<dbReference type="InterPro" id="IPR002645">
    <property type="entry name" value="STAS_dom"/>
</dbReference>
<dbReference type="InterPro" id="IPR036513">
    <property type="entry name" value="STAS_dom_sf"/>
</dbReference>
<dbReference type="Pfam" id="PF13466">
    <property type="entry name" value="STAS_2"/>
    <property type="match status" value="1"/>
</dbReference>
<dbReference type="SUPFAM" id="SSF52091">
    <property type="entry name" value="SpoIIaa-like"/>
    <property type="match status" value="1"/>
</dbReference>